<organism evidence="2 3">
    <name type="scientific">Lottia gigantea</name>
    <name type="common">Giant owl limpet</name>
    <dbReference type="NCBI Taxonomy" id="225164"/>
    <lineage>
        <taxon>Eukaryota</taxon>
        <taxon>Metazoa</taxon>
        <taxon>Spiralia</taxon>
        <taxon>Lophotrochozoa</taxon>
        <taxon>Mollusca</taxon>
        <taxon>Gastropoda</taxon>
        <taxon>Patellogastropoda</taxon>
        <taxon>Lottioidea</taxon>
        <taxon>Lottiidae</taxon>
        <taxon>Lottia</taxon>
    </lineage>
</organism>
<dbReference type="AlphaFoldDB" id="V4AF76"/>
<dbReference type="GeneID" id="20238459"/>
<dbReference type="Proteomes" id="UP000030746">
    <property type="component" value="Unassembled WGS sequence"/>
</dbReference>
<reference evidence="2 3" key="1">
    <citation type="journal article" date="2013" name="Nature">
        <title>Insights into bilaterian evolution from three spiralian genomes.</title>
        <authorList>
            <person name="Simakov O."/>
            <person name="Marletaz F."/>
            <person name="Cho S.J."/>
            <person name="Edsinger-Gonzales E."/>
            <person name="Havlak P."/>
            <person name="Hellsten U."/>
            <person name="Kuo D.H."/>
            <person name="Larsson T."/>
            <person name="Lv J."/>
            <person name="Arendt D."/>
            <person name="Savage R."/>
            <person name="Osoegawa K."/>
            <person name="de Jong P."/>
            <person name="Grimwood J."/>
            <person name="Chapman J.A."/>
            <person name="Shapiro H."/>
            <person name="Aerts A."/>
            <person name="Otillar R.P."/>
            <person name="Terry A.Y."/>
            <person name="Boore J.L."/>
            <person name="Grigoriev I.V."/>
            <person name="Lindberg D.R."/>
            <person name="Seaver E.C."/>
            <person name="Weisblat D.A."/>
            <person name="Putnam N.H."/>
            <person name="Rokhsar D.S."/>
        </authorList>
    </citation>
    <scope>NUCLEOTIDE SEQUENCE [LARGE SCALE GENOMIC DNA]</scope>
</reference>
<dbReference type="CTD" id="20238459"/>
<sequence length="170" mass="19633">MEHLREQTLVPKKRISRQEKVMGDVAKTRENIPKHGSFAAPGELNLAKKKRVVKLDDKVTVKTGKKTRQYVKQEKSSRKTKRHDPIINNLVEQGWTVINTSRYQITVVKLPEDQASPQKATPNKKGSENRSEMFDNQVGVSHEKNTLLRRFIKRSQRVIGRFFICGKKEV</sequence>
<dbReference type="KEGG" id="lgi:LOTGIDRAFT_160667"/>
<evidence type="ECO:0000313" key="3">
    <source>
        <dbReference type="Proteomes" id="UP000030746"/>
    </source>
</evidence>
<name>V4AF76_LOTGI</name>
<protein>
    <submittedName>
        <fullName evidence="2">Uncharacterized protein</fullName>
    </submittedName>
</protein>
<evidence type="ECO:0000313" key="2">
    <source>
        <dbReference type="EMBL" id="ESO95507.1"/>
    </source>
</evidence>
<feature type="region of interest" description="Disordered" evidence="1">
    <location>
        <begin position="114"/>
        <end position="137"/>
    </location>
</feature>
<evidence type="ECO:0000256" key="1">
    <source>
        <dbReference type="SAM" id="MobiDB-lite"/>
    </source>
</evidence>
<gene>
    <name evidence="2" type="ORF">LOTGIDRAFT_160667</name>
</gene>
<proteinExistence type="predicted"/>
<dbReference type="HOGENOM" id="CLU_1572410_0_0_1"/>
<accession>V4AF76</accession>
<keyword evidence="3" id="KW-1185">Reference proteome</keyword>
<dbReference type="RefSeq" id="XP_009054009.1">
    <property type="nucleotide sequence ID" value="XM_009055761.1"/>
</dbReference>
<dbReference type="EMBL" id="KB201656">
    <property type="protein sequence ID" value="ESO95507.1"/>
    <property type="molecule type" value="Genomic_DNA"/>
</dbReference>